<accession>A0ABP8QTX4</accession>
<dbReference type="EMBL" id="BAABHF010000046">
    <property type="protein sequence ID" value="GAA4510844.1"/>
    <property type="molecule type" value="Genomic_DNA"/>
</dbReference>
<name>A0ABP8QTX4_9ACTN</name>
<keyword evidence="2" id="KW-1185">Reference proteome</keyword>
<comment type="caution">
    <text evidence="1">The sequence shown here is derived from an EMBL/GenBank/DDBJ whole genome shotgun (WGS) entry which is preliminary data.</text>
</comment>
<evidence type="ECO:0000313" key="2">
    <source>
        <dbReference type="Proteomes" id="UP001500503"/>
    </source>
</evidence>
<protein>
    <submittedName>
        <fullName evidence="1">Uncharacterized protein</fullName>
    </submittedName>
</protein>
<proteinExistence type="predicted"/>
<gene>
    <name evidence="1" type="ORF">GCM10023191_074070</name>
</gene>
<reference evidence="2" key="1">
    <citation type="journal article" date="2019" name="Int. J. Syst. Evol. Microbiol.">
        <title>The Global Catalogue of Microorganisms (GCM) 10K type strain sequencing project: providing services to taxonomists for standard genome sequencing and annotation.</title>
        <authorList>
            <consortium name="The Broad Institute Genomics Platform"/>
            <consortium name="The Broad Institute Genome Sequencing Center for Infectious Disease"/>
            <person name="Wu L."/>
            <person name="Ma J."/>
        </authorList>
    </citation>
    <scope>NUCLEOTIDE SEQUENCE [LARGE SCALE GENOMIC DNA]</scope>
    <source>
        <strain evidence="2">JCM 17933</strain>
    </source>
</reference>
<organism evidence="1 2">
    <name type="scientific">Actinoallomurus oryzae</name>
    <dbReference type="NCBI Taxonomy" id="502180"/>
    <lineage>
        <taxon>Bacteria</taxon>
        <taxon>Bacillati</taxon>
        <taxon>Actinomycetota</taxon>
        <taxon>Actinomycetes</taxon>
        <taxon>Streptosporangiales</taxon>
        <taxon>Thermomonosporaceae</taxon>
        <taxon>Actinoallomurus</taxon>
    </lineage>
</organism>
<dbReference type="Proteomes" id="UP001500503">
    <property type="component" value="Unassembled WGS sequence"/>
</dbReference>
<sequence length="43" mass="4645">MTLPRSHTTDELALMSEFNVAHVPLQKAKIGLLPNALAEMANA</sequence>
<evidence type="ECO:0000313" key="1">
    <source>
        <dbReference type="EMBL" id="GAA4510844.1"/>
    </source>
</evidence>